<dbReference type="SUPFAM" id="SSF52499">
    <property type="entry name" value="Isochorismatase-like hydrolases"/>
    <property type="match status" value="1"/>
</dbReference>
<gene>
    <name evidence="3" type="primary">phzD</name>
    <name evidence="3" type="ORF">GCM10010361_40980</name>
</gene>
<dbReference type="PIRSF" id="PIRSF001111">
    <property type="entry name" value="Isochorismatase"/>
    <property type="match status" value="1"/>
</dbReference>
<feature type="domain" description="Isochorismatase-like" evidence="2">
    <location>
        <begin position="33"/>
        <end position="203"/>
    </location>
</feature>
<dbReference type="Pfam" id="PF00857">
    <property type="entry name" value="Isochorismatase"/>
    <property type="match status" value="1"/>
</dbReference>
<dbReference type="Gene3D" id="3.40.50.850">
    <property type="entry name" value="Isochorismatase-like"/>
    <property type="match status" value="1"/>
</dbReference>
<evidence type="ECO:0000313" key="4">
    <source>
        <dbReference type="Proteomes" id="UP001500909"/>
    </source>
</evidence>
<dbReference type="InterPro" id="IPR036380">
    <property type="entry name" value="Isochorismatase-like_sf"/>
</dbReference>
<name>A0ABP3K7R3_9ACTN</name>
<dbReference type="EMBL" id="BAAABY010000029">
    <property type="protein sequence ID" value="GAA0472581.1"/>
    <property type="molecule type" value="Genomic_DNA"/>
</dbReference>
<organism evidence="3 4">
    <name type="scientific">Streptomyces olivaceiscleroticus</name>
    <dbReference type="NCBI Taxonomy" id="68245"/>
    <lineage>
        <taxon>Bacteria</taxon>
        <taxon>Bacillati</taxon>
        <taxon>Actinomycetota</taxon>
        <taxon>Actinomycetes</taxon>
        <taxon>Kitasatosporales</taxon>
        <taxon>Streptomycetaceae</taxon>
        <taxon>Streptomyces</taxon>
    </lineage>
</organism>
<dbReference type="PANTHER" id="PTHR43540:SF3">
    <property type="entry name" value="ENTEROBACTIN SYNTHASE COMPONENT B"/>
    <property type="match status" value="1"/>
</dbReference>
<protein>
    <submittedName>
        <fullName evidence="3">Phenazine biosynthesis protein PhzD</fullName>
    </submittedName>
</protein>
<dbReference type="PRINTS" id="PR01398">
    <property type="entry name" value="ISCHRISMTASE"/>
</dbReference>
<proteinExistence type="predicted"/>
<dbReference type="InterPro" id="IPR050272">
    <property type="entry name" value="Isochorismatase-like_hydrls"/>
</dbReference>
<keyword evidence="1" id="KW-0378">Hydrolase</keyword>
<keyword evidence="4" id="KW-1185">Reference proteome</keyword>
<dbReference type="InterPro" id="IPR000868">
    <property type="entry name" value="Isochorismatase-like_dom"/>
</dbReference>
<dbReference type="InterPro" id="IPR016291">
    <property type="entry name" value="Isochorismatase"/>
</dbReference>
<reference evidence="4" key="1">
    <citation type="journal article" date="2019" name="Int. J. Syst. Evol. Microbiol.">
        <title>The Global Catalogue of Microorganisms (GCM) 10K type strain sequencing project: providing services to taxonomists for standard genome sequencing and annotation.</title>
        <authorList>
            <consortium name="The Broad Institute Genomics Platform"/>
            <consortium name="The Broad Institute Genome Sequencing Center for Infectious Disease"/>
            <person name="Wu L."/>
            <person name="Ma J."/>
        </authorList>
    </citation>
    <scope>NUCLEOTIDE SEQUENCE [LARGE SCALE GENOMIC DNA]</scope>
    <source>
        <strain evidence="4">JCM 4805</strain>
    </source>
</reference>
<dbReference type="RefSeq" id="WP_346096507.1">
    <property type="nucleotide sequence ID" value="NZ_BAAABY010000029.1"/>
</dbReference>
<sequence length="207" mass="22957">MPGIPPITPYALPTAGELPANTAAWSIDPDRAVLLVHDMQRYFLEPFPDTVRDPLVANAELVRERCTAHGVPVAYTAQPGGMDDRERGLLKDFWGPGMRPDPADREVVDALAPEPADWRLTKWRYSAFFRSDLLERMRAAGRDQLIVCGVYAHVGVLMSAVEAFTHDIQPFLVADAVADFSAEYHHLALRYAAERCAMVLTAKEVLA</sequence>
<dbReference type="PANTHER" id="PTHR43540">
    <property type="entry name" value="PEROXYUREIDOACRYLATE/UREIDOACRYLATE AMIDOHYDROLASE-RELATED"/>
    <property type="match status" value="1"/>
</dbReference>
<evidence type="ECO:0000259" key="2">
    <source>
        <dbReference type="Pfam" id="PF00857"/>
    </source>
</evidence>
<evidence type="ECO:0000256" key="1">
    <source>
        <dbReference type="ARBA" id="ARBA00022801"/>
    </source>
</evidence>
<evidence type="ECO:0000313" key="3">
    <source>
        <dbReference type="EMBL" id="GAA0472581.1"/>
    </source>
</evidence>
<comment type="caution">
    <text evidence="3">The sequence shown here is derived from an EMBL/GenBank/DDBJ whole genome shotgun (WGS) entry which is preliminary data.</text>
</comment>
<dbReference type="Proteomes" id="UP001500909">
    <property type="component" value="Unassembled WGS sequence"/>
</dbReference>
<accession>A0ABP3K7R3</accession>